<dbReference type="InterPro" id="IPR050226">
    <property type="entry name" value="NagZ_Beta-hexosaminidase"/>
</dbReference>
<evidence type="ECO:0000256" key="3">
    <source>
        <dbReference type="ARBA" id="ARBA00012663"/>
    </source>
</evidence>
<dbReference type="PANTHER" id="PTHR30480:SF13">
    <property type="entry name" value="BETA-HEXOSAMINIDASE"/>
    <property type="match status" value="1"/>
</dbReference>
<feature type="signal peptide" evidence="6">
    <location>
        <begin position="1"/>
        <end position="27"/>
    </location>
</feature>
<evidence type="ECO:0000256" key="6">
    <source>
        <dbReference type="SAM" id="SignalP"/>
    </source>
</evidence>
<accession>A0A4Q7NAS0</accession>
<keyword evidence="6" id="KW-0732">Signal</keyword>
<dbReference type="GO" id="GO:0009254">
    <property type="term" value="P:peptidoglycan turnover"/>
    <property type="evidence" value="ECO:0007669"/>
    <property type="project" value="TreeGrafter"/>
</dbReference>
<dbReference type="Gene3D" id="3.20.20.300">
    <property type="entry name" value="Glycoside hydrolase, family 3, N-terminal domain"/>
    <property type="match status" value="1"/>
</dbReference>
<proteinExistence type="inferred from homology"/>
<dbReference type="EC" id="3.2.1.52" evidence="3"/>
<comment type="catalytic activity">
    <reaction evidence="1">
        <text>Hydrolysis of terminal non-reducing N-acetyl-D-hexosamine residues in N-acetyl-beta-D-hexosaminides.</text>
        <dbReference type="EC" id="3.2.1.52"/>
    </reaction>
</comment>
<keyword evidence="5" id="KW-0326">Glycosidase</keyword>
<comment type="similarity">
    <text evidence="2">Belongs to the glycosyl hydrolase 3 family.</text>
</comment>
<name>A0A4Q7NAS0_9ACTN</name>
<evidence type="ECO:0000313" key="8">
    <source>
        <dbReference type="EMBL" id="RZS80042.1"/>
    </source>
</evidence>
<dbReference type="RefSeq" id="WP_130494255.1">
    <property type="nucleotide sequence ID" value="NZ_SGXD01000005.1"/>
</dbReference>
<dbReference type="InterPro" id="IPR001764">
    <property type="entry name" value="Glyco_hydro_3_N"/>
</dbReference>
<dbReference type="GO" id="GO:0005975">
    <property type="term" value="P:carbohydrate metabolic process"/>
    <property type="evidence" value="ECO:0007669"/>
    <property type="project" value="InterPro"/>
</dbReference>
<dbReference type="InterPro" id="IPR017853">
    <property type="entry name" value="GH"/>
</dbReference>
<dbReference type="InterPro" id="IPR006311">
    <property type="entry name" value="TAT_signal"/>
</dbReference>
<dbReference type="SUPFAM" id="SSF51445">
    <property type="entry name" value="(Trans)glycosidases"/>
    <property type="match status" value="1"/>
</dbReference>
<evidence type="ECO:0000259" key="7">
    <source>
        <dbReference type="Pfam" id="PF00933"/>
    </source>
</evidence>
<dbReference type="Pfam" id="PF00933">
    <property type="entry name" value="Glyco_hydro_3"/>
    <property type="match status" value="1"/>
</dbReference>
<dbReference type="AlphaFoldDB" id="A0A4Q7NAS0"/>
<gene>
    <name evidence="8" type="ORF">EV189_3521</name>
</gene>
<reference evidence="8 9" key="1">
    <citation type="submission" date="2019-02" db="EMBL/GenBank/DDBJ databases">
        <title>Genomic Encyclopedia of Type Strains, Phase IV (KMG-IV): sequencing the most valuable type-strain genomes for metagenomic binning, comparative biology and taxonomic classification.</title>
        <authorList>
            <person name="Goeker M."/>
        </authorList>
    </citation>
    <scope>NUCLEOTIDE SEQUENCE [LARGE SCALE GENOMIC DNA]</scope>
    <source>
        <strain evidence="8 9">DSM 45622</strain>
    </source>
</reference>
<dbReference type="EMBL" id="SGXD01000005">
    <property type="protein sequence ID" value="RZS80042.1"/>
    <property type="molecule type" value="Genomic_DNA"/>
</dbReference>
<feature type="chain" id="PRO_5038451606" description="beta-N-acetylhexosaminidase" evidence="6">
    <location>
        <begin position="28"/>
        <end position="410"/>
    </location>
</feature>
<protein>
    <recommendedName>
        <fullName evidence="3">beta-N-acetylhexosaminidase</fullName>
        <ecNumber evidence="3">3.2.1.52</ecNumber>
    </recommendedName>
</protein>
<evidence type="ECO:0000256" key="2">
    <source>
        <dbReference type="ARBA" id="ARBA00005336"/>
    </source>
</evidence>
<evidence type="ECO:0000256" key="1">
    <source>
        <dbReference type="ARBA" id="ARBA00001231"/>
    </source>
</evidence>
<dbReference type="InterPro" id="IPR036962">
    <property type="entry name" value="Glyco_hydro_3_N_sf"/>
</dbReference>
<feature type="domain" description="Glycoside hydrolase family 3 N-terminal" evidence="7">
    <location>
        <begin position="87"/>
        <end position="393"/>
    </location>
</feature>
<keyword evidence="4" id="KW-0378">Hydrolase</keyword>
<dbReference type="GO" id="GO:0004563">
    <property type="term" value="F:beta-N-acetylhexosaminidase activity"/>
    <property type="evidence" value="ECO:0007669"/>
    <property type="project" value="UniProtKB-EC"/>
</dbReference>
<sequence length="410" mass="42061">MPLLTRRALVPAAAAAALLAACTSAPATSTAPASSHAAPAAAPPGGLDDAHLVGQLLVALVYGSGPTTVTPAQRAANLALYREPTPAAVVRRWHLGGVILLQRNALDAARLGLATGNLRSAAQLRRLTAGLQAAARADSGQPLLIGTDQEGGRVQRIPFVARRPSQLSLAHLSPGTLTCSYARLGRELRALGVNQDYAPDADVVRSTRGVIGDRSFGPGAALDARDVVAATKGLQSAGVLATLKHWPGHGATEVDSHVALPTLRQTVAQWTAVDRVPFAAAARTAGAVMVGHLAFPALDPSGRPASLSPQLVAGALRRDLGFRGVTVTDSLWMEPVRAAGTSAQVALRAVAAGEDLLLEPPDVPAVSAALLHAVRTDPRVRTAVQQAVRRILAAKRLVASPAEGARAVGC</sequence>
<keyword evidence="9" id="KW-1185">Reference proteome</keyword>
<dbReference type="OrthoDB" id="9805821at2"/>
<organism evidence="8 9">
    <name type="scientific">Motilibacter rhizosphaerae</name>
    <dbReference type="NCBI Taxonomy" id="598652"/>
    <lineage>
        <taxon>Bacteria</taxon>
        <taxon>Bacillati</taxon>
        <taxon>Actinomycetota</taxon>
        <taxon>Actinomycetes</taxon>
        <taxon>Motilibacterales</taxon>
        <taxon>Motilibacteraceae</taxon>
        <taxon>Motilibacter</taxon>
    </lineage>
</organism>
<comment type="caution">
    <text evidence="8">The sequence shown here is derived from an EMBL/GenBank/DDBJ whole genome shotgun (WGS) entry which is preliminary data.</text>
</comment>
<evidence type="ECO:0000313" key="9">
    <source>
        <dbReference type="Proteomes" id="UP000293638"/>
    </source>
</evidence>
<dbReference type="PANTHER" id="PTHR30480">
    <property type="entry name" value="BETA-HEXOSAMINIDASE-RELATED"/>
    <property type="match status" value="1"/>
</dbReference>
<dbReference type="Proteomes" id="UP000293638">
    <property type="component" value="Unassembled WGS sequence"/>
</dbReference>
<evidence type="ECO:0000256" key="5">
    <source>
        <dbReference type="ARBA" id="ARBA00023295"/>
    </source>
</evidence>
<dbReference type="PROSITE" id="PS51318">
    <property type="entry name" value="TAT"/>
    <property type="match status" value="1"/>
</dbReference>
<dbReference type="PROSITE" id="PS51257">
    <property type="entry name" value="PROKAR_LIPOPROTEIN"/>
    <property type="match status" value="1"/>
</dbReference>
<evidence type="ECO:0000256" key="4">
    <source>
        <dbReference type="ARBA" id="ARBA00022801"/>
    </source>
</evidence>